<name>A0A1W0D500_9NEIS</name>
<gene>
    <name evidence="1" type="ORF">B0T45_06795</name>
</gene>
<dbReference type="Proteomes" id="UP000192721">
    <property type="component" value="Unassembled WGS sequence"/>
</dbReference>
<dbReference type="EMBL" id="MUKV01000006">
    <property type="protein sequence ID" value="OQS41942.1"/>
    <property type="molecule type" value="Genomic_DNA"/>
</dbReference>
<sequence length="141" mass="15408">MSGRQFTDIARLDGTLTRLTAEAQALMRLDRAFQKLLPPQLAGTCRAVRIRDDELVIYTDTGIIAARLRMLAPGLLPQLAQQGYVAGKVRVKVDIRLARKPKEKALKISQNALDGMEEAAASVSNPLVSAALAKLIAHHRK</sequence>
<accession>A0A1W0D500</accession>
<dbReference type="Pfam" id="PF05258">
    <property type="entry name" value="DciA"/>
    <property type="match status" value="1"/>
</dbReference>
<proteinExistence type="predicted"/>
<evidence type="ECO:0000313" key="2">
    <source>
        <dbReference type="Proteomes" id="UP000192721"/>
    </source>
</evidence>
<evidence type="ECO:0000313" key="1">
    <source>
        <dbReference type="EMBL" id="OQS41942.1"/>
    </source>
</evidence>
<organism evidence="1 2">
    <name type="scientific">Chromobacterium haemolyticum</name>
    <dbReference type="NCBI Taxonomy" id="394935"/>
    <lineage>
        <taxon>Bacteria</taxon>
        <taxon>Pseudomonadati</taxon>
        <taxon>Pseudomonadota</taxon>
        <taxon>Betaproteobacteria</taxon>
        <taxon>Neisseriales</taxon>
        <taxon>Chromobacteriaceae</taxon>
        <taxon>Chromobacterium</taxon>
    </lineage>
</organism>
<reference evidence="1 2" key="1">
    <citation type="submission" date="2017-02" db="EMBL/GenBank/DDBJ databases">
        <title>Chromobacterium haemolyticum H5244.</title>
        <authorList>
            <person name="Gulvik C.A."/>
        </authorList>
    </citation>
    <scope>NUCLEOTIDE SEQUENCE [LARGE SCALE GENOMIC DNA]</scope>
    <source>
        <strain evidence="1 2">H5244</strain>
    </source>
</reference>
<protein>
    <recommendedName>
        <fullName evidence="3">DUF721 domain-containing protein</fullName>
    </recommendedName>
</protein>
<dbReference type="InterPro" id="IPR007922">
    <property type="entry name" value="DciA-like"/>
</dbReference>
<dbReference type="AlphaFoldDB" id="A0A1W0D500"/>
<comment type="caution">
    <text evidence="1">The sequence shown here is derived from an EMBL/GenBank/DDBJ whole genome shotgun (WGS) entry which is preliminary data.</text>
</comment>
<dbReference type="RefSeq" id="WP_081555024.1">
    <property type="nucleotide sequence ID" value="NZ_MUKV01000006.1"/>
</dbReference>
<evidence type="ECO:0008006" key="3">
    <source>
        <dbReference type="Google" id="ProtNLM"/>
    </source>
</evidence>